<gene>
    <name evidence="2" type="ordered locus">Sta7437_1604</name>
</gene>
<dbReference type="EMBL" id="CP003653">
    <property type="protein sequence ID" value="AFZ35169.1"/>
    <property type="molecule type" value="Genomic_DNA"/>
</dbReference>
<keyword evidence="1" id="KW-0472">Membrane</keyword>
<keyword evidence="3" id="KW-1185">Reference proteome</keyword>
<reference evidence="3" key="1">
    <citation type="journal article" date="2013" name="Proc. Natl. Acad. Sci. U.S.A.">
        <title>Improving the coverage of the cyanobacterial phylum using diversity-driven genome sequencing.</title>
        <authorList>
            <person name="Shih P.M."/>
            <person name="Wu D."/>
            <person name="Latifi A."/>
            <person name="Axen S.D."/>
            <person name="Fewer D.P."/>
            <person name="Talla E."/>
            <person name="Calteau A."/>
            <person name="Cai F."/>
            <person name="Tandeau de Marsac N."/>
            <person name="Rippka R."/>
            <person name="Herdman M."/>
            <person name="Sivonen K."/>
            <person name="Coursin T."/>
            <person name="Laurent T."/>
            <person name="Goodwin L."/>
            <person name="Nolan M."/>
            <person name="Davenport K.W."/>
            <person name="Han C.S."/>
            <person name="Rubin E.M."/>
            <person name="Eisen J.A."/>
            <person name="Woyke T."/>
            <person name="Gugger M."/>
            <person name="Kerfeld C.A."/>
        </authorList>
    </citation>
    <scope>NUCLEOTIDE SEQUENCE [LARGE SCALE GENOMIC DNA]</scope>
    <source>
        <strain evidence="3">ATCC 29371 / PCC 7437</strain>
    </source>
</reference>
<proteinExistence type="predicted"/>
<organism evidence="2 3">
    <name type="scientific">Stanieria cyanosphaera (strain ATCC 29371 / PCC 7437)</name>
    <dbReference type="NCBI Taxonomy" id="111780"/>
    <lineage>
        <taxon>Bacteria</taxon>
        <taxon>Bacillati</taxon>
        <taxon>Cyanobacteriota</taxon>
        <taxon>Cyanophyceae</taxon>
        <taxon>Pleurocapsales</taxon>
        <taxon>Dermocarpellaceae</taxon>
        <taxon>Stanieria</taxon>
    </lineage>
</organism>
<evidence type="ECO:0000313" key="2">
    <source>
        <dbReference type="EMBL" id="AFZ35169.1"/>
    </source>
</evidence>
<feature type="transmembrane region" description="Helical" evidence="1">
    <location>
        <begin position="21"/>
        <end position="43"/>
    </location>
</feature>
<keyword evidence="1" id="KW-1133">Transmembrane helix</keyword>
<dbReference type="AlphaFoldDB" id="K9XSY2"/>
<dbReference type="eggNOG" id="COG1572">
    <property type="taxonomic scope" value="Bacteria"/>
</dbReference>
<evidence type="ECO:0000313" key="3">
    <source>
        <dbReference type="Proteomes" id="UP000010473"/>
    </source>
</evidence>
<evidence type="ECO:0008006" key="4">
    <source>
        <dbReference type="Google" id="ProtNLM"/>
    </source>
</evidence>
<dbReference type="HOGENOM" id="CLU_147394_1_0_3"/>
<keyword evidence="1" id="KW-0812">Transmembrane</keyword>
<dbReference type="OrthoDB" id="424854at2"/>
<sequence>MSEQDRSDYSSITKTRSVAEKVSFSIALAIFGFIISLIIYTWVTGDSNPPVVTVRVGGEIRQVENQFYVPFAVTNQGGRTAEFVEVTAELKVSDQITETGMQQIDYLSSREEQTGEFIFSYDPNRAKLNLRVASYKSP</sequence>
<protein>
    <recommendedName>
        <fullName evidence="4">TIGR02588 family protein</fullName>
    </recommendedName>
</protein>
<dbReference type="RefSeq" id="WP_015192840.1">
    <property type="nucleotide sequence ID" value="NC_019748.1"/>
</dbReference>
<dbReference type="InterPro" id="IPR013417">
    <property type="entry name" value="CHP02588"/>
</dbReference>
<dbReference type="NCBIfam" id="TIGR02588">
    <property type="entry name" value="TIGR02588 family protein"/>
    <property type="match status" value="1"/>
</dbReference>
<evidence type="ECO:0000256" key="1">
    <source>
        <dbReference type="SAM" id="Phobius"/>
    </source>
</evidence>
<dbReference type="Proteomes" id="UP000010473">
    <property type="component" value="Chromosome"/>
</dbReference>
<dbReference type="STRING" id="111780.Sta7437_1604"/>
<dbReference type="KEGG" id="scs:Sta7437_1604"/>
<accession>K9XSY2</accession>
<name>K9XSY2_STAC7</name>